<dbReference type="AlphaFoldDB" id="A0A0A8Y9U0"/>
<dbReference type="EMBL" id="GBRH01275271">
    <property type="protein sequence ID" value="JAD22624.1"/>
    <property type="molecule type" value="Transcribed_RNA"/>
</dbReference>
<protein>
    <submittedName>
        <fullName evidence="1">Uncharacterized protein</fullName>
    </submittedName>
</protein>
<sequence length="29" mass="3513">MFAVRFRLNMRNCADYSKVPVVFMLTQQF</sequence>
<organism evidence="1">
    <name type="scientific">Arundo donax</name>
    <name type="common">Giant reed</name>
    <name type="synonym">Donax arundinaceus</name>
    <dbReference type="NCBI Taxonomy" id="35708"/>
    <lineage>
        <taxon>Eukaryota</taxon>
        <taxon>Viridiplantae</taxon>
        <taxon>Streptophyta</taxon>
        <taxon>Embryophyta</taxon>
        <taxon>Tracheophyta</taxon>
        <taxon>Spermatophyta</taxon>
        <taxon>Magnoliopsida</taxon>
        <taxon>Liliopsida</taxon>
        <taxon>Poales</taxon>
        <taxon>Poaceae</taxon>
        <taxon>PACMAD clade</taxon>
        <taxon>Arundinoideae</taxon>
        <taxon>Arundineae</taxon>
        <taxon>Arundo</taxon>
    </lineage>
</organism>
<evidence type="ECO:0000313" key="1">
    <source>
        <dbReference type="EMBL" id="JAD22624.1"/>
    </source>
</evidence>
<reference evidence="1" key="1">
    <citation type="submission" date="2014-09" db="EMBL/GenBank/DDBJ databases">
        <authorList>
            <person name="Magalhaes I.L.F."/>
            <person name="Oliveira U."/>
            <person name="Santos F.R."/>
            <person name="Vidigal T.H.D.A."/>
            <person name="Brescovit A.D."/>
            <person name="Santos A.J."/>
        </authorList>
    </citation>
    <scope>NUCLEOTIDE SEQUENCE</scope>
    <source>
        <tissue evidence="1">Shoot tissue taken approximately 20 cm above the soil surface</tissue>
    </source>
</reference>
<reference evidence="1" key="2">
    <citation type="journal article" date="2015" name="Data Brief">
        <title>Shoot transcriptome of the giant reed, Arundo donax.</title>
        <authorList>
            <person name="Barrero R.A."/>
            <person name="Guerrero F.D."/>
            <person name="Moolhuijzen P."/>
            <person name="Goolsby J.A."/>
            <person name="Tidwell J."/>
            <person name="Bellgard S.E."/>
            <person name="Bellgard M.I."/>
        </authorList>
    </citation>
    <scope>NUCLEOTIDE SEQUENCE</scope>
    <source>
        <tissue evidence="1">Shoot tissue taken approximately 20 cm above the soil surface</tissue>
    </source>
</reference>
<proteinExistence type="predicted"/>
<accession>A0A0A8Y9U0</accession>
<name>A0A0A8Y9U0_ARUDO</name>